<dbReference type="EMBL" id="LLXL01000886">
    <property type="protein sequence ID" value="PKK68075.1"/>
    <property type="molecule type" value="Genomic_DNA"/>
</dbReference>
<dbReference type="Proteomes" id="UP000233469">
    <property type="component" value="Unassembled WGS sequence"/>
</dbReference>
<gene>
    <name evidence="1" type="ORF">RhiirC2_750832</name>
</gene>
<sequence>MAESLSVVSAMIILKFSNSSKARITNSRLILLSNTRICYIYSHNHYLVKKICLTY</sequence>
<organism evidence="1 2">
    <name type="scientific">Rhizophagus irregularis</name>
    <dbReference type="NCBI Taxonomy" id="588596"/>
    <lineage>
        <taxon>Eukaryota</taxon>
        <taxon>Fungi</taxon>
        <taxon>Fungi incertae sedis</taxon>
        <taxon>Mucoromycota</taxon>
        <taxon>Glomeromycotina</taxon>
        <taxon>Glomeromycetes</taxon>
        <taxon>Glomerales</taxon>
        <taxon>Glomeraceae</taxon>
        <taxon>Rhizophagus</taxon>
    </lineage>
</organism>
<dbReference type="AlphaFoldDB" id="A0A2N1N2D9"/>
<feature type="non-terminal residue" evidence="1">
    <location>
        <position position="55"/>
    </location>
</feature>
<proteinExistence type="predicted"/>
<evidence type="ECO:0000313" key="2">
    <source>
        <dbReference type="Proteomes" id="UP000233469"/>
    </source>
</evidence>
<comment type="caution">
    <text evidence="1">The sequence shown here is derived from an EMBL/GenBank/DDBJ whole genome shotgun (WGS) entry which is preliminary data.</text>
</comment>
<evidence type="ECO:0000313" key="1">
    <source>
        <dbReference type="EMBL" id="PKK68075.1"/>
    </source>
</evidence>
<protein>
    <submittedName>
        <fullName evidence="1">Uncharacterized protein</fullName>
    </submittedName>
</protein>
<accession>A0A2N1N2D9</accession>
<reference evidence="1 2" key="1">
    <citation type="submission" date="2016-04" db="EMBL/GenBank/DDBJ databases">
        <title>Genome analyses suggest a sexual origin of heterokaryosis in a supposedly ancient asexual fungus.</title>
        <authorList>
            <person name="Ropars J."/>
            <person name="Sedzielewska K."/>
            <person name="Noel J."/>
            <person name="Charron P."/>
            <person name="Farinelli L."/>
            <person name="Marton T."/>
            <person name="Kruger M."/>
            <person name="Pelin A."/>
            <person name="Brachmann A."/>
            <person name="Corradi N."/>
        </authorList>
    </citation>
    <scope>NUCLEOTIDE SEQUENCE [LARGE SCALE GENOMIC DNA]</scope>
    <source>
        <strain evidence="1 2">C2</strain>
    </source>
</reference>
<reference evidence="1 2" key="2">
    <citation type="submission" date="2017-10" db="EMBL/GenBank/DDBJ databases">
        <title>Extensive intraspecific genome diversity in a model arbuscular mycorrhizal fungus.</title>
        <authorList>
            <person name="Chen E.C.H."/>
            <person name="Morin E."/>
            <person name="Baudet D."/>
            <person name="Noel J."/>
            <person name="Ndikumana S."/>
            <person name="Charron P."/>
            <person name="St-Onge C."/>
            <person name="Giorgi J."/>
            <person name="Grigoriev I.V."/>
            <person name="Roux C."/>
            <person name="Martin F.M."/>
            <person name="Corradi N."/>
        </authorList>
    </citation>
    <scope>NUCLEOTIDE SEQUENCE [LARGE SCALE GENOMIC DNA]</scope>
    <source>
        <strain evidence="1 2">C2</strain>
    </source>
</reference>
<name>A0A2N1N2D9_9GLOM</name>